<dbReference type="RefSeq" id="WP_098482518.1">
    <property type="nucleotide sequence ID" value="NZ_PDJI01000004.1"/>
</dbReference>
<name>A0A2A9EIX4_9MICO</name>
<keyword evidence="2" id="KW-1185">Reference proteome</keyword>
<dbReference type="Gene3D" id="3.40.50.300">
    <property type="entry name" value="P-loop containing nucleotide triphosphate hydrolases"/>
    <property type="match status" value="1"/>
</dbReference>
<sequence length="214" mass="22208">MTVQEPRPTPRPDGAAVLPLVRAALEERGTSGARGPVVVGIDGRSGSGKSDLAADVAGRLRAEPGLGEPDLGEPGAVVVIALEDAYRGWHGLAVGVGAVASGVLEPLSRGLPGSVRTYDWHRGTLGDRLQVPAPGDPAPRVVVIEGCGAGSAVCAPFLDVLVWLDAPAHVRRERALARDDGSWAHLWDDWAGQERALLDARDARAAADLVLHTG</sequence>
<comment type="caution">
    <text evidence="1">The sequence shown here is derived from an EMBL/GenBank/DDBJ whole genome shotgun (WGS) entry which is preliminary data.</text>
</comment>
<dbReference type="Proteomes" id="UP000222106">
    <property type="component" value="Unassembled WGS sequence"/>
</dbReference>
<dbReference type="OrthoDB" id="3237545at2"/>
<evidence type="ECO:0000313" key="1">
    <source>
        <dbReference type="EMBL" id="PFG38200.1"/>
    </source>
</evidence>
<evidence type="ECO:0000313" key="2">
    <source>
        <dbReference type="Proteomes" id="UP000222106"/>
    </source>
</evidence>
<dbReference type="AlphaFoldDB" id="A0A2A9EIX4"/>
<proteinExistence type="predicted"/>
<dbReference type="EMBL" id="PDJI01000004">
    <property type="protein sequence ID" value="PFG38200.1"/>
    <property type="molecule type" value="Genomic_DNA"/>
</dbReference>
<organism evidence="1 2">
    <name type="scientific">Georgenia soli</name>
    <dbReference type="NCBI Taxonomy" id="638953"/>
    <lineage>
        <taxon>Bacteria</taxon>
        <taxon>Bacillati</taxon>
        <taxon>Actinomycetota</taxon>
        <taxon>Actinomycetes</taxon>
        <taxon>Micrococcales</taxon>
        <taxon>Bogoriellaceae</taxon>
        <taxon>Georgenia</taxon>
    </lineage>
</organism>
<reference evidence="1 2" key="1">
    <citation type="submission" date="2017-10" db="EMBL/GenBank/DDBJ databases">
        <title>Sequencing the genomes of 1000 actinobacteria strains.</title>
        <authorList>
            <person name="Klenk H.-P."/>
        </authorList>
    </citation>
    <scope>NUCLEOTIDE SEQUENCE [LARGE SCALE GENOMIC DNA]</scope>
    <source>
        <strain evidence="1 2">DSM 21838</strain>
    </source>
</reference>
<gene>
    <name evidence="1" type="ORF">ATJ97_0672</name>
</gene>
<dbReference type="SUPFAM" id="SSF52540">
    <property type="entry name" value="P-loop containing nucleoside triphosphate hydrolases"/>
    <property type="match status" value="1"/>
</dbReference>
<protein>
    <submittedName>
        <fullName evidence="1">Anthranilate synthase component 1/para-aminobenzoate synthetase</fullName>
    </submittedName>
</protein>
<dbReference type="InterPro" id="IPR027417">
    <property type="entry name" value="P-loop_NTPase"/>
</dbReference>
<accession>A0A2A9EIX4</accession>